<reference evidence="2" key="1">
    <citation type="submission" date="2021-03" db="EMBL/GenBank/DDBJ databases">
        <authorList>
            <person name="Jaffe A."/>
        </authorList>
    </citation>
    <scope>NUCLEOTIDE SEQUENCE</scope>
    <source>
        <strain evidence="2">RIFCSPLOWO2_01_FULL_AR10_48_17</strain>
    </source>
</reference>
<dbReference type="Gene3D" id="1.10.10.10">
    <property type="entry name" value="Winged helix-like DNA-binding domain superfamily/Winged helix DNA-binding domain"/>
    <property type="match status" value="1"/>
</dbReference>
<comment type="caution">
    <text evidence="2">The sequence shown here is derived from an EMBL/GenBank/DDBJ whole genome shotgun (WGS) entry which is preliminary data.</text>
</comment>
<accession>A0A8T4L1E2</accession>
<evidence type="ECO:0000313" key="3">
    <source>
        <dbReference type="Proteomes" id="UP000675968"/>
    </source>
</evidence>
<reference evidence="2" key="2">
    <citation type="submission" date="2021-05" db="EMBL/GenBank/DDBJ databases">
        <title>Protein family content uncovers lineage relationships and bacterial pathway maintenance mechanisms in DPANN archaea.</title>
        <authorList>
            <person name="Castelle C.J."/>
            <person name="Meheust R."/>
            <person name="Jaffe A.L."/>
            <person name="Seitz K."/>
            <person name="Gong X."/>
            <person name="Baker B.J."/>
            <person name="Banfield J.F."/>
        </authorList>
    </citation>
    <scope>NUCLEOTIDE SEQUENCE</scope>
    <source>
        <strain evidence="2">RIFCSPLOWO2_01_FULL_AR10_48_17</strain>
    </source>
</reference>
<evidence type="ECO:0000259" key="1">
    <source>
        <dbReference type="Pfam" id="PF01978"/>
    </source>
</evidence>
<dbReference type="InterPro" id="IPR036388">
    <property type="entry name" value="WH-like_DNA-bd_sf"/>
</dbReference>
<organism evidence="2 3">
    <name type="scientific">Candidatus Iainarchaeum sp</name>
    <dbReference type="NCBI Taxonomy" id="3101447"/>
    <lineage>
        <taxon>Archaea</taxon>
        <taxon>Candidatus Iainarchaeota</taxon>
        <taxon>Candidatus Iainarchaeia</taxon>
        <taxon>Candidatus Iainarchaeales</taxon>
        <taxon>Candidatus Iainarchaeaceae</taxon>
        <taxon>Candidatus Iainarchaeum</taxon>
    </lineage>
</organism>
<dbReference type="SUPFAM" id="SSF46785">
    <property type="entry name" value="Winged helix' DNA-binding domain"/>
    <property type="match status" value="1"/>
</dbReference>
<proteinExistence type="predicted"/>
<dbReference type="PANTHER" id="PTHR34293">
    <property type="entry name" value="HTH-TYPE TRANSCRIPTIONAL REGULATOR TRMBL2"/>
    <property type="match status" value="1"/>
</dbReference>
<dbReference type="InterPro" id="IPR002831">
    <property type="entry name" value="Tscrpt_reg_TrmB_N"/>
</dbReference>
<sequence>MPNSALQEIGLSPNEAKIYETLLRIGRASINSLSVEANVHRRNVYDSVSKLVNKGLAAEEYVAGTRFVKPIHPSRLLDIVREKEARINAILPELKKDFEKKIVSEQAVVYRGIEGFKSYLSDILAVNEQVYFIGAKAFWLDARLRFMLPKFDRQRISQGIHFRHIYDHEVKSLQPDILKLRLNEYKFFPPEYSSTMAIDIFGDHVVTFYGVKPGQLPEEPVQFTVISRQIADGYRKYFDCMWKNLGNARKKN</sequence>
<name>A0A8T4L1E2_9ARCH</name>
<evidence type="ECO:0000313" key="2">
    <source>
        <dbReference type="EMBL" id="MBS3061158.1"/>
    </source>
</evidence>
<dbReference type="InterPro" id="IPR051797">
    <property type="entry name" value="TrmB-like"/>
</dbReference>
<dbReference type="EMBL" id="JAGVWC010000008">
    <property type="protein sequence ID" value="MBS3061158.1"/>
    <property type="molecule type" value="Genomic_DNA"/>
</dbReference>
<dbReference type="Pfam" id="PF01978">
    <property type="entry name" value="TrmB"/>
    <property type="match status" value="1"/>
</dbReference>
<feature type="domain" description="Transcription regulator TrmB N-terminal" evidence="1">
    <location>
        <begin position="6"/>
        <end position="73"/>
    </location>
</feature>
<dbReference type="Proteomes" id="UP000675968">
    <property type="component" value="Unassembled WGS sequence"/>
</dbReference>
<protein>
    <recommendedName>
        <fullName evidence="1">Transcription regulator TrmB N-terminal domain-containing protein</fullName>
    </recommendedName>
</protein>
<dbReference type="InterPro" id="IPR036390">
    <property type="entry name" value="WH_DNA-bd_sf"/>
</dbReference>
<gene>
    <name evidence="2" type="ORF">J4215_01085</name>
</gene>
<dbReference type="AlphaFoldDB" id="A0A8T4L1E2"/>
<dbReference type="PANTHER" id="PTHR34293:SF1">
    <property type="entry name" value="HTH-TYPE TRANSCRIPTIONAL REGULATOR TRMBL2"/>
    <property type="match status" value="1"/>
</dbReference>